<dbReference type="EMBL" id="FWEW01003632">
    <property type="protein sequence ID" value="SLM40160.1"/>
    <property type="molecule type" value="Genomic_DNA"/>
</dbReference>
<reference evidence="4" key="1">
    <citation type="submission" date="2017-03" db="EMBL/GenBank/DDBJ databases">
        <authorList>
            <person name="Sharma R."/>
            <person name="Thines M."/>
        </authorList>
    </citation>
    <scope>NUCLEOTIDE SEQUENCE [LARGE SCALE GENOMIC DNA]</scope>
</reference>
<dbReference type="Pfam" id="PF17919">
    <property type="entry name" value="RT_RNaseH_2"/>
    <property type="match status" value="1"/>
</dbReference>
<evidence type="ECO:0000313" key="3">
    <source>
        <dbReference type="EMBL" id="SLM40160.1"/>
    </source>
</evidence>
<keyword evidence="4" id="KW-1185">Reference proteome</keyword>
<dbReference type="GO" id="GO:0003824">
    <property type="term" value="F:catalytic activity"/>
    <property type="evidence" value="ECO:0007669"/>
    <property type="project" value="UniProtKB-KW"/>
</dbReference>
<dbReference type="Gene3D" id="3.30.70.270">
    <property type="match status" value="2"/>
</dbReference>
<dbReference type="InterPro" id="IPR043502">
    <property type="entry name" value="DNA/RNA_pol_sf"/>
</dbReference>
<dbReference type="PANTHER" id="PTHR37984">
    <property type="entry name" value="PROTEIN CBG26694"/>
    <property type="match status" value="1"/>
</dbReference>
<name>A0A1W5DB04_9LECA</name>
<keyword evidence="1" id="KW-0511">Multifunctional enzyme</keyword>
<sequence>MFVPKADGSLQLVIDYRHLNDITIKNRYPLPLISDMLDRLQGAKMFIKLDCKDAYNCVWIKGGDKWKTAFCTQFGLFEYLAMPFGLTNAPATFQAFIDKALGKFLDIIVVVYLDDILIFSKDEMKHKEHVQQCAFNVTEVDFLGFKISTEGIYMDPERIYAIKNGNPRQTSMNYRFIRNYSQIAAPLLNLLKTGKDKKKTGIEVRQTNVVPKNVVSKNVVPAPFPLSEAAMEAFKSLKEAFTNAPLLRYFDKNKPMRVETDASAFAIGGILTQRFEVNGHLHWLLIAYYSKKLLDTETRYSTGEQELLAIVEAMHYWRHYCQGAKHPIVILTDHANLKLAKYDFNVTYRKGNKNPADGLSRRPDYKLLKAATTLAAAEIVQQSFRLGSEEYKPVQEKLYALATMTLRPRCPAQQVQQGVR</sequence>
<dbReference type="AlphaFoldDB" id="A0A1W5DB04"/>
<organism evidence="3 4">
    <name type="scientific">Lasallia pustulata</name>
    <dbReference type="NCBI Taxonomy" id="136370"/>
    <lineage>
        <taxon>Eukaryota</taxon>
        <taxon>Fungi</taxon>
        <taxon>Dikarya</taxon>
        <taxon>Ascomycota</taxon>
        <taxon>Pezizomycotina</taxon>
        <taxon>Lecanoromycetes</taxon>
        <taxon>OSLEUM clade</taxon>
        <taxon>Umbilicariomycetidae</taxon>
        <taxon>Umbilicariales</taxon>
        <taxon>Umbilicariaceae</taxon>
        <taxon>Lasallia</taxon>
    </lineage>
</organism>
<dbReference type="CDD" id="cd09274">
    <property type="entry name" value="RNase_HI_RT_Ty3"/>
    <property type="match status" value="1"/>
</dbReference>
<dbReference type="PROSITE" id="PS50878">
    <property type="entry name" value="RT_POL"/>
    <property type="match status" value="1"/>
</dbReference>
<dbReference type="InterPro" id="IPR000477">
    <property type="entry name" value="RT_dom"/>
</dbReference>
<evidence type="ECO:0000313" key="4">
    <source>
        <dbReference type="Proteomes" id="UP000192927"/>
    </source>
</evidence>
<dbReference type="SUPFAM" id="SSF56672">
    <property type="entry name" value="DNA/RNA polymerases"/>
    <property type="match status" value="1"/>
</dbReference>
<dbReference type="Proteomes" id="UP000192927">
    <property type="component" value="Unassembled WGS sequence"/>
</dbReference>
<accession>A0A1W5DB04</accession>
<dbReference type="Pfam" id="PF00078">
    <property type="entry name" value="RVT_1"/>
    <property type="match status" value="1"/>
</dbReference>
<dbReference type="Gene3D" id="3.10.10.10">
    <property type="entry name" value="HIV Type 1 Reverse Transcriptase, subunit A, domain 1"/>
    <property type="match status" value="1"/>
</dbReference>
<feature type="domain" description="Reverse transcriptase" evidence="2">
    <location>
        <begin position="1"/>
        <end position="176"/>
    </location>
</feature>
<dbReference type="PANTHER" id="PTHR37984:SF5">
    <property type="entry name" value="PROTEIN NYNRIN-LIKE"/>
    <property type="match status" value="1"/>
</dbReference>
<proteinExistence type="predicted"/>
<dbReference type="InterPro" id="IPR041577">
    <property type="entry name" value="RT_RNaseH_2"/>
</dbReference>
<dbReference type="InterPro" id="IPR050951">
    <property type="entry name" value="Retrovirus_Pol_polyprotein"/>
</dbReference>
<evidence type="ECO:0000256" key="1">
    <source>
        <dbReference type="ARBA" id="ARBA00023268"/>
    </source>
</evidence>
<dbReference type="InterPro" id="IPR043128">
    <property type="entry name" value="Rev_trsase/Diguanyl_cyclase"/>
</dbReference>
<evidence type="ECO:0000259" key="2">
    <source>
        <dbReference type="PROSITE" id="PS50878"/>
    </source>
</evidence>
<protein>
    <submittedName>
        <fullName evidence="3">Gag polymerase env</fullName>
    </submittedName>
</protein>
<dbReference type="CDD" id="cd01647">
    <property type="entry name" value="RT_LTR"/>
    <property type="match status" value="1"/>
</dbReference>